<dbReference type="Proteomes" id="UP000294462">
    <property type="component" value="Chromosome"/>
</dbReference>
<proteinExistence type="inferred from homology"/>
<sequence>MELVLKDAQGVLTVSDTTFNRHFNEALVHQVVVAYAAGSRQGTRAQKTRAEVTGSGKKPWRQKGTGRARAGSVKSPIWRSGGITFAAKSKDYSQKINKKMYRGAMKSIFSELIRKDRLFIVTQFSIPEPKTRLLLDKLQEMHLDNALIVVCSIDANLLLASRNLYSVQVCNTAGINPIGLLSYKKVIITVDAMKQLEETLI</sequence>
<keyword evidence="10" id="KW-1185">Reference proteome</keyword>
<evidence type="ECO:0000313" key="10">
    <source>
        <dbReference type="Proteomes" id="UP000294462"/>
    </source>
</evidence>
<comment type="subunit">
    <text evidence="7">Part of the 50S ribosomal subunit.</text>
</comment>
<dbReference type="EMBL" id="LR217725">
    <property type="protein sequence ID" value="VFP86823.1"/>
    <property type="molecule type" value="Genomic_DNA"/>
</dbReference>
<protein>
    <recommendedName>
        <fullName evidence="6 7">Large ribosomal subunit protein uL4</fullName>
    </recommendedName>
</protein>
<evidence type="ECO:0000256" key="3">
    <source>
        <dbReference type="ARBA" id="ARBA00022884"/>
    </source>
</evidence>
<dbReference type="GO" id="GO:1990904">
    <property type="term" value="C:ribonucleoprotein complex"/>
    <property type="evidence" value="ECO:0007669"/>
    <property type="project" value="UniProtKB-KW"/>
</dbReference>
<dbReference type="Gene3D" id="3.40.1370.10">
    <property type="match status" value="1"/>
</dbReference>
<dbReference type="NCBIfam" id="TIGR03953">
    <property type="entry name" value="rplD_bact"/>
    <property type="match status" value="1"/>
</dbReference>
<reference evidence="9 10" key="1">
    <citation type="submission" date="2019-02" db="EMBL/GenBank/DDBJ databases">
        <authorList>
            <person name="Manzano-Marin A."/>
            <person name="Manzano-Marin A."/>
        </authorList>
    </citation>
    <scope>NUCLEOTIDE SEQUENCE [LARGE SCALE GENOMIC DNA]</scope>
    <source>
        <strain evidence="9 10">ErCipseudotaxifoliae</strain>
    </source>
</reference>
<dbReference type="Pfam" id="PF00573">
    <property type="entry name" value="Ribosomal_L4"/>
    <property type="match status" value="1"/>
</dbReference>
<name>A0A451DJE5_9GAMM</name>
<dbReference type="SUPFAM" id="SSF52166">
    <property type="entry name" value="Ribosomal protein L4"/>
    <property type="match status" value="1"/>
</dbReference>
<dbReference type="PANTHER" id="PTHR10746">
    <property type="entry name" value="50S RIBOSOMAL PROTEIN L4"/>
    <property type="match status" value="1"/>
</dbReference>
<dbReference type="PANTHER" id="PTHR10746:SF6">
    <property type="entry name" value="LARGE RIBOSOMAL SUBUNIT PROTEIN UL4M"/>
    <property type="match status" value="1"/>
</dbReference>
<evidence type="ECO:0000313" key="9">
    <source>
        <dbReference type="EMBL" id="VFP86823.1"/>
    </source>
</evidence>
<comment type="function">
    <text evidence="7">Forms part of the polypeptide exit tunnel.</text>
</comment>
<organism evidence="9 10">
    <name type="scientific">Candidatus Erwinia haradaeae</name>
    <dbReference type="NCBI Taxonomy" id="1922217"/>
    <lineage>
        <taxon>Bacteria</taxon>
        <taxon>Pseudomonadati</taxon>
        <taxon>Pseudomonadota</taxon>
        <taxon>Gammaproteobacteria</taxon>
        <taxon>Enterobacterales</taxon>
        <taxon>Erwiniaceae</taxon>
        <taxon>Erwinia</taxon>
    </lineage>
</organism>
<comment type="function">
    <text evidence="7">One of the primary rRNA binding proteins, this protein initially binds near the 5'-end of the 23S rRNA. It is important during the early stages of 50S assembly. It makes multiple contacts with different domains of the 23S rRNA in the assembled 50S subunit and ribosome.</text>
</comment>
<dbReference type="GO" id="GO:0019843">
    <property type="term" value="F:rRNA binding"/>
    <property type="evidence" value="ECO:0007669"/>
    <property type="project" value="UniProtKB-UniRule"/>
</dbReference>
<comment type="similarity">
    <text evidence="1 7">Belongs to the universal ribosomal protein uL4 family.</text>
</comment>
<dbReference type="GO" id="GO:0005840">
    <property type="term" value="C:ribosome"/>
    <property type="evidence" value="ECO:0007669"/>
    <property type="project" value="UniProtKB-KW"/>
</dbReference>
<gene>
    <name evidence="7 9" type="primary">rplD</name>
    <name evidence="9" type="ORF">ERCIPSTX3056_254</name>
</gene>
<keyword evidence="4 7" id="KW-0689">Ribosomal protein</keyword>
<keyword evidence="5 7" id="KW-0687">Ribonucleoprotein</keyword>
<keyword evidence="3 7" id="KW-0694">RNA-binding</keyword>
<dbReference type="InterPro" id="IPR013005">
    <property type="entry name" value="Ribosomal_uL4-like"/>
</dbReference>
<dbReference type="GO" id="GO:0003735">
    <property type="term" value="F:structural constituent of ribosome"/>
    <property type="evidence" value="ECO:0007669"/>
    <property type="project" value="InterPro"/>
</dbReference>
<dbReference type="HAMAP" id="MF_01328_B">
    <property type="entry name" value="Ribosomal_uL4_B"/>
    <property type="match status" value="1"/>
</dbReference>
<dbReference type="OrthoDB" id="9803201at2"/>
<evidence type="ECO:0000256" key="5">
    <source>
        <dbReference type="ARBA" id="ARBA00023274"/>
    </source>
</evidence>
<evidence type="ECO:0000256" key="1">
    <source>
        <dbReference type="ARBA" id="ARBA00010528"/>
    </source>
</evidence>
<evidence type="ECO:0000256" key="8">
    <source>
        <dbReference type="SAM" id="MobiDB-lite"/>
    </source>
</evidence>
<feature type="region of interest" description="Disordered" evidence="8">
    <location>
        <begin position="44"/>
        <end position="73"/>
    </location>
</feature>
<dbReference type="AlphaFoldDB" id="A0A451DJE5"/>
<evidence type="ECO:0000256" key="6">
    <source>
        <dbReference type="ARBA" id="ARBA00035244"/>
    </source>
</evidence>
<accession>A0A451DJE5</accession>
<dbReference type="InterPro" id="IPR002136">
    <property type="entry name" value="Ribosomal_uL4"/>
</dbReference>
<dbReference type="GO" id="GO:0006412">
    <property type="term" value="P:translation"/>
    <property type="evidence" value="ECO:0007669"/>
    <property type="project" value="UniProtKB-UniRule"/>
</dbReference>
<evidence type="ECO:0000256" key="7">
    <source>
        <dbReference type="HAMAP-Rule" id="MF_01328"/>
    </source>
</evidence>
<dbReference type="InterPro" id="IPR023574">
    <property type="entry name" value="Ribosomal_uL4_dom_sf"/>
</dbReference>
<keyword evidence="2 7" id="KW-0699">rRNA-binding</keyword>
<dbReference type="RefSeq" id="WP_072666162.1">
    <property type="nucleotide sequence ID" value="NZ_LR217725.1"/>
</dbReference>
<evidence type="ECO:0000256" key="2">
    <source>
        <dbReference type="ARBA" id="ARBA00022730"/>
    </source>
</evidence>
<dbReference type="KEGG" id="ehd:ERCIPSTX3056_254"/>
<dbReference type="FunFam" id="3.40.1370.10:FF:000001">
    <property type="entry name" value="50S ribosomal protein L4"/>
    <property type="match status" value="1"/>
</dbReference>
<evidence type="ECO:0000256" key="4">
    <source>
        <dbReference type="ARBA" id="ARBA00022980"/>
    </source>
</evidence>